<gene>
    <name evidence="4" type="ORF">RUM43_010820</name>
</gene>
<feature type="coiled-coil region" evidence="2">
    <location>
        <begin position="94"/>
        <end position="319"/>
    </location>
</feature>
<feature type="compositionally biased region" description="Basic and acidic residues" evidence="3">
    <location>
        <begin position="1"/>
        <end position="11"/>
    </location>
</feature>
<dbReference type="InterPro" id="IPR026183">
    <property type="entry name" value="Taxilin_fam"/>
</dbReference>
<dbReference type="EMBL" id="JAWJWE010000039">
    <property type="protein sequence ID" value="KAK6620528.1"/>
    <property type="molecule type" value="Genomic_DNA"/>
</dbReference>
<feature type="compositionally biased region" description="Basic and acidic residues" evidence="3">
    <location>
        <begin position="27"/>
        <end position="54"/>
    </location>
</feature>
<feature type="compositionally biased region" description="Basic and acidic residues" evidence="3">
    <location>
        <begin position="424"/>
        <end position="435"/>
    </location>
</feature>
<dbReference type="AlphaFoldDB" id="A0AAN8P414"/>
<accession>A0AAN8P414</accession>
<comment type="caution">
    <text evidence="4">The sequence shown here is derived from an EMBL/GenBank/DDBJ whole genome shotgun (WGS) entry which is preliminary data.</text>
</comment>
<dbReference type="GO" id="GO:0019905">
    <property type="term" value="F:syntaxin binding"/>
    <property type="evidence" value="ECO:0007669"/>
    <property type="project" value="InterPro"/>
</dbReference>
<evidence type="ECO:0000256" key="2">
    <source>
        <dbReference type="SAM" id="Coils"/>
    </source>
</evidence>
<evidence type="ECO:0000256" key="3">
    <source>
        <dbReference type="SAM" id="MobiDB-lite"/>
    </source>
</evidence>
<dbReference type="PANTHER" id="PTHR16127:SF13">
    <property type="entry name" value="GH01188P"/>
    <property type="match status" value="1"/>
</dbReference>
<evidence type="ECO:0008006" key="6">
    <source>
        <dbReference type="Google" id="ProtNLM"/>
    </source>
</evidence>
<keyword evidence="2" id="KW-0175">Coiled coil</keyword>
<protein>
    <recommendedName>
        <fullName evidence="6">Alpha-taxilin</fullName>
    </recommendedName>
</protein>
<reference evidence="4 5" key="1">
    <citation type="submission" date="2023-10" db="EMBL/GenBank/DDBJ databases">
        <title>Genomes of two closely related lineages of the louse Polyplax serrata with different host specificities.</title>
        <authorList>
            <person name="Martinu J."/>
            <person name="Tarabai H."/>
            <person name="Stefka J."/>
            <person name="Hypsa V."/>
        </authorList>
    </citation>
    <scope>NUCLEOTIDE SEQUENCE [LARGE SCALE GENOMIC DNA]</scope>
    <source>
        <strain evidence="4">HR10_N</strain>
    </source>
</reference>
<proteinExistence type="inferred from homology"/>
<feature type="compositionally biased region" description="Polar residues" evidence="3">
    <location>
        <begin position="373"/>
        <end position="383"/>
    </location>
</feature>
<dbReference type="Proteomes" id="UP001372834">
    <property type="component" value="Unassembled WGS sequence"/>
</dbReference>
<evidence type="ECO:0000313" key="4">
    <source>
        <dbReference type="EMBL" id="KAK6620528.1"/>
    </source>
</evidence>
<name>A0AAN8P414_POLSC</name>
<sequence>MEEPQTEKPEPDIPENAAESKVPTAENKNDTHEVKCHVNKKNREGKNKKKDDKSVEQVLKTFNSLGSSQEEKFVALCKKYTEIAEENKKLAAQVKLGEKKAVVLQREKEQLQLEHSKTILTRSRLESLCRELQKQNKQIKDESLQRIREEEEKRKTVSNKFQSTLGEITVLMQQNNENNSKLRDENLEMQNKFKTVCEQYELREQQVEKMSKQMQLESQLAEAKLTKLKIEMMSEKELLENEKKQLLIELAAYKHKCQELQKTEATLNSQINMYNEKYDSFQEALAKSNELYCGFKGEIKNMSKKIAKLEKETSIWRSRWENDHKALLQVAAEKLQLSKQLTQLQKLCRTLQGDRTALLSQLKNEGIAPKLSGDQNSVEPTSQEPKEGIEAQTPGKPQTGDIEENDRGETIDGKTACTPPDEQGQSKEEQKKDGQGDASNVPVVEKTEEVSKLNSNSKAKKGKKEDGKVTKN</sequence>
<dbReference type="PANTHER" id="PTHR16127">
    <property type="entry name" value="TAXILIN"/>
    <property type="match status" value="1"/>
</dbReference>
<dbReference type="Pfam" id="PF09728">
    <property type="entry name" value="Taxilin"/>
    <property type="match status" value="1"/>
</dbReference>
<comment type="similarity">
    <text evidence="1">Belongs to the taxilin family.</text>
</comment>
<evidence type="ECO:0000256" key="1">
    <source>
        <dbReference type="ARBA" id="ARBA00009550"/>
    </source>
</evidence>
<feature type="compositionally biased region" description="Basic and acidic residues" evidence="3">
    <location>
        <begin position="463"/>
        <end position="472"/>
    </location>
</feature>
<feature type="region of interest" description="Disordered" evidence="3">
    <location>
        <begin position="368"/>
        <end position="472"/>
    </location>
</feature>
<organism evidence="4 5">
    <name type="scientific">Polyplax serrata</name>
    <name type="common">Common mouse louse</name>
    <dbReference type="NCBI Taxonomy" id="468196"/>
    <lineage>
        <taxon>Eukaryota</taxon>
        <taxon>Metazoa</taxon>
        <taxon>Ecdysozoa</taxon>
        <taxon>Arthropoda</taxon>
        <taxon>Hexapoda</taxon>
        <taxon>Insecta</taxon>
        <taxon>Pterygota</taxon>
        <taxon>Neoptera</taxon>
        <taxon>Paraneoptera</taxon>
        <taxon>Psocodea</taxon>
        <taxon>Troctomorpha</taxon>
        <taxon>Phthiraptera</taxon>
        <taxon>Anoplura</taxon>
        <taxon>Polyplacidae</taxon>
        <taxon>Polyplax</taxon>
    </lineage>
</organism>
<feature type="region of interest" description="Disordered" evidence="3">
    <location>
        <begin position="1"/>
        <end position="54"/>
    </location>
</feature>
<evidence type="ECO:0000313" key="5">
    <source>
        <dbReference type="Proteomes" id="UP001372834"/>
    </source>
</evidence>